<accession>W5NCJ1</accession>
<keyword evidence="14" id="KW-1185">Reference proteome</keyword>
<dbReference type="FunFam" id="2.60.40.10:FF:003094">
    <property type="entry name" value="Interleukin 2 receptor gamma common.a"/>
    <property type="match status" value="1"/>
</dbReference>
<feature type="signal peptide" evidence="10">
    <location>
        <begin position="1"/>
        <end position="22"/>
    </location>
</feature>
<evidence type="ECO:0000259" key="12">
    <source>
        <dbReference type="Pfam" id="PF21605"/>
    </source>
</evidence>
<evidence type="ECO:0000256" key="3">
    <source>
        <dbReference type="ARBA" id="ARBA00022692"/>
    </source>
</evidence>
<evidence type="ECO:0000313" key="13">
    <source>
        <dbReference type="Ensembl" id="ENSLOCP00000018350.1"/>
    </source>
</evidence>
<dbReference type="OrthoDB" id="8942047at2759"/>
<evidence type="ECO:0000256" key="9">
    <source>
        <dbReference type="SAM" id="MobiDB-lite"/>
    </source>
</evidence>
<proteinExistence type="inferred from homology"/>
<dbReference type="Proteomes" id="UP000018468">
    <property type="component" value="Linkage group LG7"/>
</dbReference>
<dbReference type="SMR" id="W5NCJ1"/>
<dbReference type="PANTHER" id="PTHR23037:SF47">
    <property type="entry name" value="INTERLEUKIN 2 RECEPTOR SUBUNIT GAMMA"/>
    <property type="match status" value="1"/>
</dbReference>
<dbReference type="GO" id="GO:0030098">
    <property type="term" value="P:lymphocyte differentiation"/>
    <property type="evidence" value="ECO:0000318"/>
    <property type="project" value="GO_Central"/>
</dbReference>
<dbReference type="eggNOG" id="ENOG502S289">
    <property type="taxonomic scope" value="Eukaryota"/>
</dbReference>
<dbReference type="STRING" id="7918.ENSLOCP00000018350"/>
<reference evidence="14" key="1">
    <citation type="submission" date="2011-12" db="EMBL/GenBank/DDBJ databases">
        <title>The Draft Genome of Lepisosteus oculatus.</title>
        <authorList>
            <consortium name="The Broad Institute Genome Assembly &amp; Analysis Group"/>
            <consortium name="Computational R&amp;D Group"/>
            <consortium name="and Sequencing Platform"/>
            <person name="Di Palma F."/>
            <person name="Alfoldi J."/>
            <person name="Johnson J."/>
            <person name="Berlin A."/>
            <person name="Gnerre S."/>
            <person name="Jaffe D."/>
            <person name="MacCallum I."/>
            <person name="Young S."/>
            <person name="Walker B.J."/>
            <person name="Lander E.S."/>
            <person name="Lindblad-Toh K."/>
        </authorList>
    </citation>
    <scope>NUCLEOTIDE SEQUENCE [LARGE SCALE GENOMIC DNA]</scope>
</reference>
<dbReference type="InterPro" id="IPR013783">
    <property type="entry name" value="Ig-like_fold"/>
</dbReference>
<keyword evidence="7" id="KW-0675">Receptor</keyword>
<dbReference type="EMBL" id="AHAT01016802">
    <property type="status" value="NOT_ANNOTATED_CDS"/>
    <property type="molecule type" value="Genomic_DNA"/>
</dbReference>
<dbReference type="RefSeq" id="XP_015207244.1">
    <property type="nucleotide sequence ID" value="XM_015351758.1"/>
</dbReference>
<dbReference type="Pfam" id="PF21605">
    <property type="entry name" value="CRLF2-like_D2"/>
    <property type="match status" value="1"/>
</dbReference>
<evidence type="ECO:0000256" key="10">
    <source>
        <dbReference type="SAM" id="SignalP"/>
    </source>
</evidence>
<dbReference type="EMBL" id="AHAT01016800">
    <property type="status" value="NOT_ANNOTATED_CDS"/>
    <property type="molecule type" value="Genomic_DNA"/>
</dbReference>
<dbReference type="GO" id="GO:0019221">
    <property type="term" value="P:cytokine-mediated signaling pathway"/>
    <property type="evidence" value="ECO:0000318"/>
    <property type="project" value="GO_Central"/>
</dbReference>
<dbReference type="Ensembl" id="ENSLOCT00000018382.1">
    <property type="protein sequence ID" value="ENSLOCP00000018350.1"/>
    <property type="gene ID" value="ENSLOCG00000014901.1"/>
</dbReference>
<dbReference type="CDD" id="cd00063">
    <property type="entry name" value="FN3"/>
    <property type="match status" value="1"/>
</dbReference>
<dbReference type="GO" id="GO:0009897">
    <property type="term" value="C:external side of plasma membrane"/>
    <property type="evidence" value="ECO:0000318"/>
    <property type="project" value="GO_Central"/>
</dbReference>
<organism evidence="13 14">
    <name type="scientific">Lepisosteus oculatus</name>
    <name type="common">Spotted gar</name>
    <dbReference type="NCBI Taxonomy" id="7918"/>
    <lineage>
        <taxon>Eukaryota</taxon>
        <taxon>Metazoa</taxon>
        <taxon>Chordata</taxon>
        <taxon>Craniata</taxon>
        <taxon>Vertebrata</taxon>
        <taxon>Euteleostomi</taxon>
        <taxon>Actinopterygii</taxon>
        <taxon>Neopterygii</taxon>
        <taxon>Holostei</taxon>
        <taxon>Semionotiformes</taxon>
        <taxon>Lepisosteidae</taxon>
        <taxon>Lepisosteus</taxon>
    </lineage>
</organism>
<sequence>MITAIALLLSLTFFHRFQDISAVELSCLIPNEERIQCQWTKQGRPALNYTFHSKFKSKHSPDYTECPLYLQEEGYNVGCMLPYKSDMKFNPLYTRLLAENKSMVLEVTINLQGLVLLNPPDNLTLEFSNTSGLWLYWNFTSKPGCVESEVRYRNNKDTDWQISKPISGASPYNMAFPDEKKLYTFQVRSRIAHHCGSSDYWSEWSIPLSWGSNRTENEDDSESLVNPGSANLLQKVLYPILGCALLVTLAVLLVHNERLRVILVPIAPNPLKNLEDLLNEYNGNVEEWLHIPKDIIFRSNFTETACPVREYHSLPSGSYGGSECSLPILMDDSDCFSTSSASSSSTLPAPPYDAPPPSLG</sequence>
<evidence type="ECO:0000256" key="2">
    <source>
        <dbReference type="ARBA" id="ARBA00008159"/>
    </source>
</evidence>
<dbReference type="EMBL" id="AHAT01016801">
    <property type="status" value="NOT_ANNOTATED_CDS"/>
    <property type="molecule type" value="Genomic_DNA"/>
</dbReference>
<keyword evidence="8" id="KW-0325">Glycoprotein</keyword>
<feature type="domain" description="Cytokine receptor-like factor 2-like D2" evidence="12">
    <location>
        <begin position="118"/>
        <end position="210"/>
    </location>
</feature>
<evidence type="ECO:0000256" key="5">
    <source>
        <dbReference type="ARBA" id="ARBA00022989"/>
    </source>
</evidence>
<dbReference type="GO" id="GO:0002639">
    <property type="term" value="P:positive regulation of immunoglobulin production"/>
    <property type="evidence" value="ECO:0000318"/>
    <property type="project" value="GO_Central"/>
</dbReference>
<feature type="chain" id="PRO_5004867560" evidence="10">
    <location>
        <begin position="23"/>
        <end position="360"/>
    </location>
</feature>
<feature type="domain" description="Cytokine receptor-like factor 2-like D1" evidence="11">
    <location>
        <begin position="31"/>
        <end position="81"/>
    </location>
</feature>
<evidence type="ECO:0000256" key="4">
    <source>
        <dbReference type="ARBA" id="ARBA00022729"/>
    </source>
</evidence>
<dbReference type="OMA" id="HDIEDWF"/>
<comment type="similarity">
    <text evidence="2">Belongs to the type I cytokine receptor family. Type 5 subfamily.</text>
</comment>
<evidence type="ECO:0000256" key="6">
    <source>
        <dbReference type="ARBA" id="ARBA00023136"/>
    </source>
</evidence>
<dbReference type="GO" id="GO:0004896">
    <property type="term" value="F:cytokine receptor activity"/>
    <property type="evidence" value="ECO:0000318"/>
    <property type="project" value="GO_Central"/>
</dbReference>
<keyword evidence="5" id="KW-1133">Transmembrane helix</keyword>
<feature type="compositionally biased region" description="Pro residues" evidence="9">
    <location>
        <begin position="348"/>
        <end position="360"/>
    </location>
</feature>
<dbReference type="InterPro" id="IPR048648">
    <property type="entry name" value="CRLF2-like_D2"/>
</dbReference>
<feature type="region of interest" description="Disordered" evidence="9">
    <location>
        <begin position="336"/>
        <end position="360"/>
    </location>
</feature>
<name>W5NCJ1_LEPOC</name>
<evidence type="ECO:0000256" key="7">
    <source>
        <dbReference type="ARBA" id="ARBA00023170"/>
    </source>
</evidence>
<protein>
    <submittedName>
        <fullName evidence="13">Cytokine receptor common subunit gamma-like</fullName>
    </submittedName>
</protein>
<dbReference type="Pfam" id="PF21604">
    <property type="entry name" value="CRLF2_D1"/>
    <property type="match status" value="1"/>
</dbReference>
<dbReference type="Gene3D" id="2.60.40.10">
    <property type="entry name" value="Immunoglobulins"/>
    <property type="match status" value="2"/>
</dbReference>
<dbReference type="GeneTree" id="ENSGT00940000164309"/>
<dbReference type="Bgee" id="ENSLOCG00000014901">
    <property type="expression patterns" value="Expressed in bone element and 11 other cell types or tissues"/>
</dbReference>
<dbReference type="FunCoup" id="W5NCJ1">
    <property type="interactions" value="1236"/>
</dbReference>
<reference evidence="13" key="3">
    <citation type="submission" date="2025-09" db="UniProtKB">
        <authorList>
            <consortium name="Ensembl"/>
        </authorList>
    </citation>
    <scope>IDENTIFICATION</scope>
</reference>
<keyword evidence="6" id="KW-0472">Membrane</keyword>
<evidence type="ECO:0000256" key="1">
    <source>
        <dbReference type="ARBA" id="ARBA00004479"/>
    </source>
</evidence>
<dbReference type="SUPFAM" id="SSF49265">
    <property type="entry name" value="Fibronectin type III"/>
    <property type="match status" value="2"/>
</dbReference>
<keyword evidence="4 10" id="KW-0732">Signal</keyword>
<dbReference type="GO" id="GO:0043235">
    <property type="term" value="C:receptor complex"/>
    <property type="evidence" value="ECO:0000318"/>
    <property type="project" value="GO_Central"/>
</dbReference>
<dbReference type="InterPro" id="IPR036116">
    <property type="entry name" value="FN3_sf"/>
</dbReference>
<keyword evidence="3" id="KW-0812">Transmembrane</keyword>
<dbReference type="CTD" id="100144554"/>
<dbReference type="KEGG" id="loc:102686346"/>
<dbReference type="AlphaFoldDB" id="W5NCJ1"/>
<dbReference type="InParanoid" id="W5NCJ1"/>
<feature type="compositionally biased region" description="Low complexity" evidence="9">
    <location>
        <begin position="336"/>
        <end position="345"/>
    </location>
</feature>
<comment type="subcellular location">
    <subcellularLocation>
        <location evidence="1">Membrane</location>
        <topology evidence="1">Single-pass type I membrane protein</topology>
    </subcellularLocation>
</comment>
<dbReference type="FunFam" id="2.60.40.10:FF:000754">
    <property type="entry name" value="Cytokine receptor common subunit gamma"/>
    <property type="match status" value="1"/>
</dbReference>
<dbReference type="GO" id="GO:0019955">
    <property type="term" value="F:cytokine binding"/>
    <property type="evidence" value="ECO:0000318"/>
    <property type="project" value="GO_Central"/>
</dbReference>
<reference evidence="13" key="2">
    <citation type="submission" date="2025-08" db="UniProtKB">
        <authorList>
            <consortium name="Ensembl"/>
        </authorList>
    </citation>
    <scope>IDENTIFICATION</scope>
</reference>
<dbReference type="InterPro" id="IPR003961">
    <property type="entry name" value="FN3_dom"/>
</dbReference>
<evidence type="ECO:0000259" key="11">
    <source>
        <dbReference type="Pfam" id="PF21604"/>
    </source>
</evidence>
<evidence type="ECO:0000256" key="8">
    <source>
        <dbReference type="ARBA" id="ARBA00023180"/>
    </source>
</evidence>
<dbReference type="InterPro" id="IPR048651">
    <property type="entry name" value="CRLF2-like_D1"/>
</dbReference>
<dbReference type="GeneID" id="102686346"/>
<evidence type="ECO:0000313" key="14">
    <source>
        <dbReference type="Proteomes" id="UP000018468"/>
    </source>
</evidence>
<dbReference type="PANTHER" id="PTHR23037">
    <property type="entry name" value="CYTOKINE RECEPTOR"/>
    <property type="match status" value="1"/>
</dbReference>